<name>A0A3P6AT46_BRAOL</name>
<gene>
    <name evidence="1" type="ORF">BOLC3T19344H</name>
</gene>
<proteinExistence type="predicted"/>
<dbReference type="EMBL" id="LR031872">
    <property type="protein sequence ID" value="VDC97046.1"/>
    <property type="molecule type" value="Genomic_DNA"/>
</dbReference>
<dbReference type="AlphaFoldDB" id="A0A3P6AT46"/>
<reference evidence="1" key="1">
    <citation type="submission" date="2018-11" db="EMBL/GenBank/DDBJ databases">
        <authorList>
            <consortium name="Genoscope - CEA"/>
            <person name="William W."/>
        </authorList>
    </citation>
    <scope>NUCLEOTIDE SEQUENCE</scope>
</reference>
<evidence type="ECO:0000313" key="1">
    <source>
        <dbReference type="EMBL" id="VDC97046.1"/>
    </source>
</evidence>
<accession>A0A3P6AT46</accession>
<organism evidence="1">
    <name type="scientific">Brassica oleracea</name>
    <name type="common">Wild cabbage</name>
    <dbReference type="NCBI Taxonomy" id="3712"/>
    <lineage>
        <taxon>Eukaryota</taxon>
        <taxon>Viridiplantae</taxon>
        <taxon>Streptophyta</taxon>
        <taxon>Embryophyta</taxon>
        <taxon>Tracheophyta</taxon>
        <taxon>Spermatophyta</taxon>
        <taxon>Magnoliopsida</taxon>
        <taxon>eudicotyledons</taxon>
        <taxon>Gunneridae</taxon>
        <taxon>Pentapetalae</taxon>
        <taxon>rosids</taxon>
        <taxon>malvids</taxon>
        <taxon>Brassicales</taxon>
        <taxon>Brassicaceae</taxon>
        <taxon>Brassiceae</taxon>
        <taxon>Brassica</taxon>
    </lineage>
</organism>
<sequence length="106" mass="12018">MPLLAPVIPPGFEPSPSVVAPEVFEQMRIYMNCADPEERRIRESRMIMTLQDLSKDPIGQRSCLRLERAPVLSKEVNTDRGRVFDFSRVQSEVAPDISESSFRGPL</sequence>
<protein>
    <submittedName>
        <fullName evidence="1">Uncharacterized protein</fullName>
    </submittedName>
</protein>
<feature type="non-terminal residue" evidence="1">
    <location>
        <position position="106"/>
    </location>
</feature>